<comment type="caution">
    <text evidence="1">The sequence shown here is derived from an EMBL/GenBank/DDBJ whole genome shotgun (WGS) entry which is preliminary data.</text>
</comment>
<dbReference type="RefSeq" id="WP_102991887.1">
    <property type="nucleotide sequence ID" value="NZ_FXTU01000001.1"/>
</dbReference>
<dbReference type="Proteomes" id="UP001157946">
    <property type="component" value="Unassembled WGS sequence"/>
</dbReference>
<accession>A0AA45WJU6</accession>
<gene>
    <name evidence="1" type="ORF">SAMN06265361_101546</name>
</gene>
<protein>
    <submittedName>
        <fullName evidence="1">Sporulation protein YtxC</fullName>
    </submittedName>
</protein>
<dbReference type="Pfam" id="PF08812">
    <property type="entry name" value="YtxC"/>
    <property type="match status" value="1"/>
</dbReference>
<name>A0AA45WJU6_9BACL</name>
<sequence>MAYVISLDHHDRAKIICLSAHLKECVALFQENVLGCHIDESIWGTRYRCTIGLERRSRFQEREFRKRLGRAVAEFICEHMEPEMIRQIIQHEHGLRQQEEVKQIEGRVRRLLETSAWECAKVVYANRRDKIARQVSSFLKGSAELAIDGFARFRMKTYRYVLATCVQEALHDYLLDQEYKEFIHLLRSFVEVQPPKLDFVHLIHEGRGAFRLMQADGTPLAWKEGNEALNEMFEFSLSREDMIVSTLLSIVPQEMCLHTQNPQENVIRTLIQIFEGRLHLCEGCHLCGRTVHCQEDA</sequence>
<dbReference type="InterPro" id="IPR014199">
    <property type="entry name" value="Spore_YtxC"/>
</dbReference>
<dbReference type="EMBL" id="FXTU01000001">
    <property type="protein sequence ID" value="SMP04390.1"/>
    <property type="molecule type" value="Genomic_DNA"/>
</dbReference>
<proteinExistence type="predicted"/>
<evidence type="ECO:0000313" key="1">
    <source>
        <dbReference type="EMBL" id="SMP04390.1"/>
    </source>
</evidence>
<dbReference type="AlphaFoldDB" id="A0AA45WJU6"/>
<organism evidence="1 2">
    <name type="scientific">Laceyella tengchongensis</name>
    <dbReference type="NCBI Taxonomy" id="574699"/>
    <lineage>
        <taxon>Bacteria</taxon>
        <taxon>Bacillati</taxon>
        <taxon>Bacillota</taxon>
        <taxon>Bacilli</taxon>
        <taxon>Bacillales</taxon>
        <taxon>Thermoactinomycetaceae</taxon>
        <taxon>Laceyella</taxon>
    </lineage>
</organism>
<evidence type="ECO:0000313" key="2">
    <source>
        <dbReference type="Proteomes" id="UP001157946"/>
    </source>
</evidence>
<reference evidence="1" key="1">
    <citation type="submission" date="2017-05" db="EMBL/GenBank/DDBJ databases">
        <authorList>
            <person name="Varghese N."/>
            <person name="Submissions S."/>
        </authorList>
    </citation>
    <scope>NUCLEOTIDE SEQUENCE</scope>
    <source>
        <strain evidence="1">DSM 45262</strain>
    </source>
</reference>
<keyword evidence="2" id="KW-1185">Reference proteome</keyword>